<reference evidence="1 2" key="1">
    <citation type="submission" date="2014-03" db="EMBL/GenBank/DDBJ databases">
        <title>Draft genome of the hookworm Oesophagostomum dentatum.</title>
        <authorList>
            <person name="Mitreva M."/>
        </authorList>
    </citation>
    <scope>NUCLEOTIDE SEQUENCE [LARGE SCALE GENOMIC DNA]</scope>
    <source>
        <strain evidence="1 2">OD-Hann</strain>
    </source>
</reference>
<protein>
    <submittedName>
        <fullName evidence="1">Uncharacterized protein</fullName>
    </submittedName>
</protein>
<evidence type="ECO:0000313" key="1">
    <source>
        <dbReference type="EMBL" id="KHJ87076.1"/>
    </source>
</evidence>
<organism evidence="1 2">
    <name type="scientific">Oesophagostomum dentatum</name>
    <name type="common">Nodular worm</name>
    <dbReference type="NCBI Taxonomy" id="61180"/>
    <lineage>
        <taxon>Eukaryota</taxon>
        <taxon>Metazoa</taxon>
        <taxon>Ecdysozoa</taxon>
        <taxon>Nematoda</taxon>
        <taxon>Chromadorea</taxon>
        <taxon>Rhabditida</taxon>
        <taxon>Rhabditina</taxon>
        <taxon>Rhabditomorpha</taxon>
        <taxon>Strongyloidea</taxon>
        <taxon>Strongylidae</taxon>
        <taxon>Oesophagostomum</taxon>
    </lineage>
</organism>
<sequence>MYPKLPRLRCFQLSKGRGLSLVIFPLFLLPDFSLFDSGMMRRGVWPNMDSAGYSTAIKYRFEYYQGYTDGRAVVRAYCKTE</sequence>
<dbReference type="EMBL" id="KN558625">
    <property type="protein sequence ID" value="KHJ87076.1"/>
    <property type="molecule type" value="Genomic_DNA"/>
</dbReference>
<evidence type="ECO:0000313" key="2">
    <source>
        <dbReference type="Proteomes" id="UP000053660"/>
    </source>
</evidence>
<dbReference type="Proteomes" id="UP000053660">
    <property type="component" value="Unassembled WGS sequence"/>
</dbReference>
<gene>
    <name evidence="1" type="ORF">OESDEN_13158</name>
</gene>
<name>A0A0B1ST63_OESDE</name>
<dbReference type="AlphaFoldDB" id="A0A0B1ST63"/>
<accession>A0A0B1ST63</accession>
<proteinExistence type="predicted"/>
<keyword evidence="2" id="KW-1185">Reference proteome</keyword>